<dbReference type="EMBL" id="JAHRIP010015715">
    <property type="protein sequence ID" value="MEQ2285968.1"/>
    <property type="molecule type" value="Genomic_DNA"/>
</dbReference>
<organism evidence="1 2">
    <name type="scientific">Ameca splendens</name>
    <dbReference type="NCBI Taxonomy" id="208324"/>
    <lineage>
        <taxon>Eukaryota</taxon>
        <taxon>Metazoa</taxon>
        <taxon>Chordata</taxon>
        <taxon>Craniata</taxon>
        <taxon>Vertebrata</taxon>
        <taxon>Euteleostomi</taxon>
        <taxon>Actinopterygii</taxon>
        <taxon>Neopterygii</taxon>
        <taxon>Teleostei</taxon>
        <taxon>Neoteleostei</taxon>
        <taxon>Acanthomorphata</taxon>
        <taxon>Ovalentaria</taxon>
        <taxon>Atherinomorphae</taxon>
        <taxon>Cyprinodontiformes</taxon>
        <taxon>Goodeidae</taxon>
        <taxon>Ameca</taxon>
    </lineage>
</organism>
<gene>
    <name evidence="1" type="ORF">AMECASPLE_037394</name>
</gene>
<protein>
    <submittedName>
        <fullName evidence="1">Uncharacterized protein</fullName>
    </submittedName>
</protein>
<comment type="caution">
    <text evidence="1">The sequence shown here is derived from an EMBL/GenBank/DDBJ whole genome shotgun (WGS) entry which is preliminary data.</text>
</comment>
<sequence length="156" mass="18029">MFNFMIRRNLSSLLLRSIQVCVNTMQREKDISNYLREATGAADHPGMGYKAISKTMKYQFTEKSLKTAADLLRNGNPNKLKFRVCNDSRLNNFSFPGKSTSNRNKNISLLAHLSCHVKTGLFRVKYCLPINVMFLNATNNPSHYKYKNMFSFRNMK</sequence>
<evidence type="ECO:0000313" key="1">
    <source>
        <dbReference type="EMBL" id="MEQ2285968.1"/>
    </source>
</evidence>
<dbReference type="Proteomes" id="UP001469553">
    <property type="component" value="Unassembled WGS sequence"/>
</dbReference>
<reference evidence="1 2" key="1">
    <citation type="submission" date="2021-06" db="EMBL/GenBank/DDBJ databases">
        <authorList>
            <person name="Palmer J.M."/>
        </authorList>
    </citation>
    <scope>NUCLEOTIDE SEQUENCE [LARGE SCALE GENOMIC DNA]</scope>
    <source>
        <strain evidence="1 2">AS_MEX2019</strain>
        <tissue evidence="1">Muscle</tissue>
    </source>
</reference>
<keyword evidence="2" id="KW-1185">Reference proteome</keyword>
<proteinExistence type="predicted"/>
<accession>A0ABV0XWR6</accession>
<name>A0ABV0XWR6_9TELE</name>
<evidence type="ECO:0000313" key="2">
    <source>
        <dbReference type="Proteomes" id="UP001469553"/>
    </source>
</evidence>